<organism evidence="1 2">
    <name type="scientific">Cyclotella cryptica</name>
    <dbReference type="NCBI Taxonomy" id="29204"/>
    <lineage>
        <taxon>Eukaryota</taxon>
        <taxon>Sar</taxon>
        <taxon>Stramenopiles</taxon>
        <taxon>Ochrophyta</taxon>
        <taxon>Bacillariophyta</taxon>
        <taxon>Coscinodiscophyceae</taxon>
        <taxon>Thalassiosirophycidae</taxon>
        <taxon>Stephanodiscales</taxon>
        <taxon>Stephanodiscaceae</taxon>
        <taxon>Cyclotella</taxon>
    </lineage>
</organism>
<reference evidence="1 2" key="1">
    <citation type="journal article" date="2020" name="G3 (Bethesda)">
        <title>Improved Reference Genome for Cyclotella cryptica CCMP332, a Model for Cell Wall Morphogenesis, Salinity Adaptation, and Lipid Production in Diatoms (Bacillariophyta).</title>
        <authorList>
            <person name="Roberts W.R."/>
            <person name="Downey K.M."/>
            <person name="Ruck E.C."/>
            <person name="Traller J.C."/>
            <person name="Alverson A.J."/>
        </authorList>
    </citation>
    <scope>NUCLEOTIDE SEQUENCE [LARGE SCALE GENOMIC DNA]</scope>
    <source>
        <strain evidence="1 2">CCMP332</strain>
    </source>
</reference>
<evidence type="ECO:0000313" key="2">
    <source>
        <dbReference type="Proteomes" id="UP001516023"/>
    </source>
</evidence>
<name>A0ABD3QGL1_9STRA</name>
<dbReference type="EMBL" id="JABMIG020000038">
    <property type="protein sequence ID" value="KAL3799568.1"/>
    <property type="molecule type" value="Genomic_DNA"/>
</dbReference>
<dbReference type="Proteomes" id="UP001516023">
    <property type="component" value="Unassembled WGS sequence"/>
</dbReference>
<evidence type="ECO:0000313" key="1">
    <source>
        <dbReference type="EMBL" id="KAL3799568.1"/>
    </source>
</evidence>
<proteinExistence type="predicted"/>
<protein>
    <recommendedName>
        <fullName evidence="3">LAGLIDADG homing endonuclease</fullName>
    </recommendedName>
</protein>
<gene>
    <name evidence="1" type="ORF">HJC23_008695</name>
</gene>
<keyword evidence="2" id="KW-1185">Reference proteome</keyword>
<dbReference type="AlphaFoldDB" id="A0ABD3QGL1"/>
<evidence type="ECO:0008006" key="3">
    <source>
        <dbReference type="Google" id="ProtNLM"/>
    </source>
</evidence>
<sequence length="223" mass="25357">MMKTKTKKVPRHGEDYIIGTCILDEGKRLIGVVFRDPVDRDLYKVSMRVDTSHRTYSTIRMKFHQETGLSFSFGRHLERVGKGIKCLETFREWMKKRKESTSGINFIEHKIQLPGELCGKVTKVPKAIPRSISASSKSCDDFGSQLFFNGSWTALNPYDCNGDLNNQMDLTHFEDTASSMCIDPMAKLSFEVMEEIYALRKSLSGQEQSGTEVVAKPLSKHNF</sequence>
<comment type="caution">
    <text evidence="1">The sequence shown here is derived from an EMBL/GenBank/DDBJ whole genome shotgun (WGS) entry which is preliminary data.</text>
</comment>
<accession>A0ABD3QGL1</accession>